<keyword evidence="12" id="KW-1185">Reference proteome</keyword>
<comment type="similarity">
    <text evidence="6">Belongs to the ABC-4 integral membrane protein family.</text>
</comment>
<sequence length="1116" mass="111406">MTGLVTARIRAHRALLAAAFLTVLLTTSVLAALTAYAGALGDASLRHALGDPAAAAENSLLVRADIGREGQAAADAAVRRAAAETFDGLPATVRPLIRSGSYALPGGRDGDGGRSGGHTAGGPDLTHFAALDPAEVLFTAGRPPAAGAPAGSAPVETALAENAAAALDLSPGDRFTLTDRLGGPSVPVVITGLFRPRDPGAPYWRLDELGGRGAATVDFTTYGPLLTDPAVLTSERVSTGPSSWLVSADFAPLTADRLDALRTASRDGAAALTRSGALGQPEGMGGTTASAVTGLPAALDRIERSLEVSRSTLLTVAAQLAVPAGCALLLTARLLTAERSGETRLLLARGASRRRPAALAGAESLLLTLPAALLAPALAAPLTALMGGQGDLARIGLRPDTSLAALAGRPDVWLASAVTALACAAAMTLPALTGAATAGGRARALPAPLRAGGDLALVALAVVAYLQLRRRSDDAFGAGLDPLLTAAPAMALLAGTVLTLRLLPPLARLAERLAARGRGPVTALAAWQIARRPGRAAAPVLLLAPAVALGMLAIGQHASSQRSQDDRADFRAGTQIRVTAPSAAAPGTAEALAGVEGVRSVAPAARGALPMSGDRTATVLALDTREASATLRMRPDLSDGPAAARVAALAPRSAPAGPVVPGGSTGLRVTARLADATGSRAGSPADARPPRRGAGVTAAEASAVLTDAHGTVFRLPLGELPADARAHTLTAGLSGSGGAPGELTLTGVELVVAQPPSGARRHLLAVEEVHAVDPAGNDRRIDLAATWRAAADLAAADLAAADAPGGSAPARPKVLAAVPPVVEYGTGRAPSGAARSTMRLRLTVEQHTPKAVPGLATDRFLESSGARVGDTLDVALGSATVPVRVTAAVRALPTTGEGVEEGRTGGALLLDLGTVNRMLQDRDGSSLTPGEWWLDTAAGEAAGAAAGLRALPELRSGQVLVRDEVAAGLRGDPFGVGPAAALTAAAVAAVVLAGVGFAVGAVGSLRERRADLAVLRALGAPRRRLGRAVAVEQAVLVGLALAAGTALGVLLSRAVVPLTLVTAEATRPVPEPLVSLPPGPVALLLAAVAAVPLLTTVLLSRRRPSPAAALRDGGGH</sequence>
<dbReference type="InterPro" id="IPR050250">
    <property type="entry name" value="Macrolide_Exporter_MacB"/>
</dbReference>
<feature type="transmembrane region" description="Helical" evidence="8">
    <location>
        <begin position="979"/>
        <end position="1005"/>
    </location>
</feature>
<feature type="transmembrane region" description="Helical" evidence="8">
    <location>
        <begin position="483"/>
        <end position="503"/>
    </location>
</feature>
<comment type="caution">
    <text evidence="11">The sequence shown here is derived from an EMBL/GenBank/DDBJ whole genome shotgun (WGS) entry which is preliminary data.</text>
</comment>
<keyword evidence="5 8" id="KW-0472">Membrane</keyword>
<feature type="transmembrane region" description="Helical" evidence="8">
    <location>
        <begin position="447"/>
        <end position="468"/>
    </location>
</feature>
<evidence type="ECO:0000256" key="8">
    <source>
        <dbReference type="SAM" id="Phobius"/>
    </source>
</evidence>
<evidence type="ECO:0000256" key="6">
    <source>
        <dbReference type="ARBA" id="ARBA00038076"/>
    </source>
</evidence>
<evidence type="ECO:0000256" key="4">
    <source>
        <dbReference type="ARBA" id="ARBA00022989"/>
    </source>
</evidence>
<dbReference type="PANTHER" id="PTHR30572:SF4">
    <property type="entry name" value="ABC TRANSPORTER PERMEASE YTRF"/>
    <property type="match status" value="1"/>
</dbReference>
<evidence type="ECO:0000256" key="2">
    <source>
        <dbReference type="ARBA" id="ARBA00022475"/>
    </source>
</evidence>
<dbReference type="Pfam" id="PF02687">
    <property type="entry name" value="FtsX"/>
    <property type="match status" value="1"/>
</dbReference>
<keyword evidence="9" id="KW-0732">Signal</keyword>
<evidence type="ECO:0000256" key="7">
    <source>
        <dbReference type="SAM" id="MobiDB-lite"/>
    </source>
</evidence>
<organism evidence="11 12">
    <name type="scientific">Streptomyces chilikensis</name>
    <dbReference type="NCBI Taxonomy" id="1194079"/>
    <lineage>
        <taxon>Bacteria</taxon>
        <taxon>Bacillati</taxon>
        <taxon>Actinomycetota</taxon>
        <taxon>Actinomycetes</taxon>
        <taxon>Kitasatosporales</taxon>
        <taxon>Streptomycetaceae</taxon>
        <taxon>Streptomyces</taxon>
    </lineage>
</organism>
<feature type="transmembrane region" description="Helical" evidence="8">
    <location>
        <begin position="1081"/>
        <end position="1099"/>
    </location>
</feature>
<evidence type="ECO:0000256" key="3">
    <source>
        <dbReference type="ARBA" id="ARBA00022692"/>
    </source>
</evidence>
<feature type="transmembrane region" description="Helical" evidence="8">
    <location>
        <begin position="357"/>
        <end position="379"/>
    </location>
</feature>
<feature type="region of interest" description="Disordered" evidence="7">
    <location>
        <begin position="103"/>
        <end position="123"/>
    </location>
</feature>
<dbReference type="PANTHER" id="PTHR30572">
    <property type="entry name" value="MEMBRANE COMPONENT OF TRANSPORTER-RELATED"/>
    <property type="match status" value="1"/>
</dbReference>
<feature type="transmembrane region" description="Helical" evidence="8">
    <location>
        <begin position="313"/>
        <end position="336"/>
    </location>
</feature>
<feature type="chain" id="PRO_5045060347" evidence="9">
    <location>
        <begin position="32"/>
        <end position="1116"/>
    </location>
</feature>
<feature type="region of interest" description="Disordered" evidence="7">
    <location>
        <begin position="675"/>
        <end position="695"/>
    </location>
</feature>
<name>A0ABV3ER73_9ACTN</name>
<keyword evidence="2" id="KW-1003">Cell membrane</keyword>
<evidence type="ECO:0000256" key="9">
    <source>
        <dbReference type="SAM" id="SignalP"/>
    </source>
</evidence>
<evidence type="ECO:0000256" key="1">
    <source>
        <dbReference type="ARBA" id="ARBA00004651"/>
    </source>
</evidence>
<feature type="transmembrane region" description="Helical" evidence="8">
    <location>
        <begin position="536"/>
        <end position="555"/>
    </location>
</feature>
<dbReference type="InterPro" id="IPR003838">
    <property type="entry name" value="ABC3_permease_C"/>
</dbReference>
<gene>
    <name evidence="11" type="ORF">AB0D95_15605</name>
</gene>
<proteinExistence type="inferred from homology"/>
<feature type="domain" description="ABC3 transporter permease C-terminal" evidence="10">
    <location>
        <begin position="985"/>
        <end position="1102"/>
    </location>
</feature>
<feature type="transmembrane region" description="Helical" evidence="8">
    <location>
        <begin position="412"/>
        <end position="435"/>
    </location>
</feature>
<evidence type="ECO:0000313" key="11">
    <source>
        <dbReference type="EMBL" id="MEU9578664.1"/>
    </source>
</evidence>
<evidence type="ECO:0000256" key="5">
    <source>
        <dbReference type="ARBA" id="ARBA00023136"/>
    </source>
</evidence>
<dbReference type="EMBL" id="JBEZNA010000032">
    <property type="protein sequence ID" value="MEU9578664.1"/>
    <property type="molecule type" value="Genomic_DNA"/>
</dbReference>
<dbReference type="RefSeq" id="WP_359272875.1">
    <property type="nucleotide sequence ID" value="NZ_JBEZNA010000032.1"/>
</dbReference>
<evidence type="ECO:0000313" key="12">
    <source>
        <dbReference type="Proteomes" id="UP001551584"/>
    </source>
</evidence>
<protein>
    <submittedName>
        <fullName evidence="11">FtsX-like permease family protein</fullName>
    </submittedName>
</protein>
<keyword evidence="3 8" id="KW-0812">Transmembrane</keyword>
<comment type="subcellular location">
    <subcellularLocation>
        <location evidence="1">Cell membrane</location>
        <topology evidence="1">Multi-pass membrane protein</topology>
    </subcellularLocation>
</comment>
<feature type="transmembrane region" description="Helical" evidence="8">
    <location>
        <begin position="1025"/>
        <end position="1051"/>
    </location>
</feature>
<keyword evidence="4 8" id="KW-1133">Transmembrane helix</keyword>
<accession>A0ABV3ER73</accession>
<dbReference type="Proteomes" id="UP001551584">
    <property type="component" value="Unassembled WGS sequence"/>
</dbReference>
<feature type="signal peptide" evidence="9">
    <location>
        <begin position="1"/>
        <end position="31"/>
    </location>
</feature>
<evidence type="ECO:0000259" key="10">
    <source>
        <dbReference type="Pfam" id="PF02687"/>
    </source>
</evidence>
<reference evidence="11 12" key="1">
    <citation type="submission" date="2024-06" db="EMBL/GenBank/DDBJ databases">
        <title>The Natural Products Discovery Center: Release of the First 8490 Sequenced Strains for Exploring Actinobacteria Biosynthetic Diversity.</title>
        <authorList>
            <person name="Kalkreuter E."/>
            <person name="Kautsar S.A."/>
            <person name="Yang D."/>
            <person name="Bader C.D."/>
            <person name="Teijaro C.N."/>
            <person name="Fluegel L."/>
            <person name="Davis C.M."/>
            <person name="Simpson J.R."/>
            <person name="Lauterbach L."/>
            <person name="Steele A.D."/>
            <person name="Gui C."/>
            <person name="Meng S."/>
            <person name="Li G."/>
            <person name="Viehrig K."/>
            <person name="Ye F."/>
            <person name="Su P."/>
            <person name="Kiefer A.F."/>
            <person name="Nichols A."/>
            <person name="Cepeda A.J."/>
            <person name="Yan W."/>
            <person name="Fan B."/>
            <person name="Jiang Y."/>
            <person name="Adhikari A."/>
            <person name="Zheng C.-J."/>
            <person name="Schuster L."/>
            <person name="Cowan T.M."/>
            <person name="Smanski M.J."/>
            <person name="Chevrette M.G."/>
            <person name="De Carvalho L.P.S."/>
            <person name="Shen B."/>
        </authorList>
    </citation>
    <scope>NUCLEOTIDE SEQUENCE [LARGE SCALE GENOMIC DNA]</scope>
    <source>
        <strain evidence="11 12">NPDC048117</strain>
    </source>
</reference>